<keyword evidence="2" id="KW-1185">Reference proteome</keyword>
<evidence type="ECO:0000313" key="2">
    <source>
        <dbReference type="Proteomes" id="UP000037267"/>
    </source>
</evidence>
<protein>
    <submittedName>
        <fullName evidence="1">Uncharacterized protein</fullName>
    </submittedName>
</protein>
<comment type="caution">
    <text evidence="1">The sequence shown here is derived from an EMBL/GenBank/DDBJ whole genome shotgun (WGS) entry which is preliminary data.</text>
</comment>
<gene>
    <name evidence="1" type="ORF">CLPU_4c02270</name>
</gene>
<name>A0A0L0WCJ3_GOTPU</name>
<dbReference type="EMBL" id="LGSS01000004">
    <property type="protein sequence ID" value="KNF09181.1"/>
    <property type="molecule type" value="Genomic_DNA"/>
</dbReference>
<dbReference type="RefSeq" id="WP_050354749.1">
    <property type="nucleotide sequence ID" value="NZ_LGSS01000004.1"/>
</dbReference>
<dbReference type="OrthoDB" id="2381664at2"/>
<sequence>MKSRINKKKTYLIVSLVLILSLGIYKITFGSQSDPGTQGDPLTTVSYVQTKVNELKTYIDNKISEISSGNGETFKIVELKAGEQLIGNAGTEIILRAGTVKAIIGEYGGISDITQGKDLEAGEIISKNHLLIIPRDGRGAEVVTYGTFMVKGKYTVK</sequence>
<dbReference type="AlphaFoldDB" id="A0A0L0WCJ3"/>
<organism evidence="1 2">
    <name type="scientific">Gottschalkia purinilytica</name>
    <name type="common">Clostridium purinilyticum</name>
    <dbReference type="NCBI Taxonomy" id="1503"/>
    <lineage>
        <taxon>Bacteria</taxon>
        <taxon>Bacillati</taxon>
        <taxon>Bacillota</taxon>
        <taxon>Tissierellia</taxon>
        <taxon>Tissierellales</taxon>
        <taxon>Gottschalkiaceae</taxon>
        <taxon>Gottschalkia</taxon>
    </lineage>
</organism>
<dbReference type="STRING" id="1503.CLPU_4c02270"/>
<evidence type="ECO:0000313" key="1">
    <source>
        <dbReference type="EMBL" id="KNF09181.1"/>
    </source>
</evidence>
<proteinExistence type="predicted"/>
<accession>A0A0L0WCJ3</accession>
<dbReference type="Proteomes" id="UP000037267">
    <property type="component" value="Unassembled WGS sequence"/>
</dbReference>
<reference evidence="2" key="1">
    <citation type="submission" date="2015-07" db="EMBL/GenBank/DDBJ databases">
        <title>Draft genome sequence of the purine-degrading Gottschalkia purinilyticum DSM 1384 (formerly Clostridium purinilyticum).</title>
        <authorList>
            <person name="Poehlein A."/>
            <person name="Schiel-Bengelsdorf B."/>
            <person name="Bengelsdorf F.R."/>
            <person name="Daniel R."/>
            <person name="Duerre P."/>
        </authorList>
    </citation>
    <scope>NUCLEOTIDE SEQUENCE [LARGE SCALE GENOMIC DNA]</scope>
    <source>
        <strain evidence="2">DSM 1384</strain>
    </source>
</reference>